<proteinExistence type="predicted"/>
<feature type="signal peptide" evidence="1">
    <location>
        <begin position="1"/>
        <end position="23"/>
    </location>
</feature>
<dbReference type="EMBL" id="JACIEW010000002">
    <property type="protein sequence ID" value="MBB4051636.1"/>
    <property type="molecule type" value="Genomic_DNA"/>
</dbReference>
<keyword evidence="1" id="KW-0732">Signal</keyword>
<dbReference type="Proteomes" id="UP000547011">
    <property type="component" value="Unassembled WGS sequence"/>
</dbReference>
<dbReference type="AlphaFoldDB" id="A0A7W6IM79"/>
<gene>
    <name evidence="2" type="ORF">GGR20_001272</name>
</gene>
<feature type="chain" id="PRO_5030630708" evidence="1">
    <location>
        <begin position="24"/>
        <end position="49"/>
    </location>
</feature>
<protein>
    <submittedName>
        <fullName evidence="2">Uncharacterized protein</fullName>
    </submittedName>
</protein>
<keyword evidence="3" id="KW-1185">Reference proteome</keyword>
<organism evidence="2 3">
    <name type="scientific">Devosia subaequoris</name>
    <dbReference type="NCBI Taxonomy" id="395930"/>
    <lineage>
        <taxon>Bacteria</taxon>
        <taxon>Pseudomonadati</taxon>
        <taxon>Pseudomonadota</taxon>
        <taxon>Alphaproteobacteria</taxon>
        <taxon>Hyphomicrobiales</taxon>
        <taxon>Devosiaceae</taxon>
        <taxon>Devosia</taxon>
    </lineage>
</organism>
<accession>A0A7W6IM79</accession>
<evidence type="ECO:0000313" key="2">
    <source>
        <dbReference type="EMBL" id="MBB4051636.1"/>
    </source>
</evidence>
<name>A0A7W6IM79_9HYPH</name>
<comment type="caution">
    <text evidence="2">The sequence shown here is derived from an EMBL/GenBank/DDBJ whole genome shotgun (WGS) entry which is preliminary data.</text>
</comment>
<evidence type="ECO:0000313" key="3">
    <source>
        <dbReference type="Proteomes" id="UP000547011"/>
    </source>
</evidence>
<dbReference type="RefSeq" id="WP_183310371.1">
    <property type="nucleotide sequence ID" value="NZ_JACIEW010000002.1"/>
</dbReference>
<sequence length="49" mass="5093">MNKIVSALIALTIVAGIAAPAFAWTGDTCPFTDKSMCDVVSLTDDTSDD</sequence>
<evidence type="ECO:0000256" key="1">
    <source>
        <dbReference type="SAM" id="SignalP"/>
    </source>
</evidence>
<reference evidence="2 3" key="1">
    <citation type="submission" date="2020-08" db="EMBL/GenBank/DDBJ databases">
        <title>Genomic Encyclopedia of Type Strains, Phase IV (KMG-IV): sequencing the most valuable type-strain genomes for metagenomic binning, comparative biology and taxonomic classification.</title>
        <authorList>
            <person name="Goeker M."/>
        </authorList>
    </citation>
    <scope>NUCLEOTIDE SEQUENCE [LARGE SCALE GENOMIC DNA]</scope>
    <source>
        <strain evidence="2 3">DSM 23447</strain>
    </source>
</reference>